<dbReference type="Gene3D" id="1.10.1280.10">
    <property type="entry name" value="Di-copper center containing domain from catechol oxidase"/>
    <property type="match status" value="1"/>
</dbReference>
<keyword evidence="11" id="KW-1185">Reference proteome</keyword>
<dbReference type="InterPro" id="IPR008922">
    <property type="entry name" value="Di-copper_centre_dom_sf"/>
</dbReference>
<dbReference type="EMBL" id="JAATWM020000004">
    <property type="protein sequence ID" value="KAF9880612.1"/>
    <property type="molecule type" value="Genomic_DNA"/>
</dbReference>
<evidence type="ECO:0000256" key="5">
    <source>
        <dbReference type="ARBA" id="ARBA00023101"/>
    </source>
</evidence>
<evidence type="ECO:0000313" key="11">
    <source>
        <dbReference type="Proteomes" id="UP000781932"/>
    </source>
</evidence>
<feature type="domain" description="Tyrosinase copper-binding" evidence="9">
    <location>
        <begin position="1046"/>
        <end position="1057"/>
    </location>
</feature>
<comment type="similarity">
    <text evidence="1">Belongs to the tyrosinase family.</text>
</comment>
<protein>
    <recommendedName>
        <fullName evidence="2">tyrosinase</fullName>
        <ecNumber evidence="2">1.14.18.1</ecNumber>
    </recommendedName>
</protein>
<dbReference type="OrthoDB" id="6132182at2759"/>
<proteinExistence type="inferred from homology"/>
<dbReference type="SUPFAM" id="SSF48056">
    <property type="entry name" value="Di-copper centre-containing domain"/>
    <property type="match status" value="1"/>
</dbReference>
<gene>
    <name evidence="10" type="ORF">CkaCkLH20_01654</name>
</gene>
<keyword evidence="4" id="KW-0186">Copper</keyword>
<dbReference type="InterPro" id="IPR002227">
    <property type="entry name" value="Tyrosinase_Cu-bd"/>
</dbReference>
<dbReference type="Pfam" id="PF00264">
    <property type="entry name" value="Tyrosinase"/>
    <property type="match status" value="1"/>
</dbReference>
<name>A0A9P6IDZ3_9PEZI</name>
<dbReference type="GO" id="GO:0042438">
    <property type="term" value="P:melanin biosynthetic process"/>
    <property type="evidence" value="ECO:0007669"/>
    <property type="project" value="UniProtKB-KW"/>
</dbReference>
<reference evidence="10" key="2">
    <citation type="submission" date="2020-11" db="EMBL/GenBank/DDBJ databases">
        <title>Whole genome sequencing of Colletotrichum sp.</title>
        <authorList>
            <person name="Li H."/>
        </authorList>
    </citation>
    <scope>NUCLEOTIDE SEQUENCE</scope>
    <source>
        <strain evidence="10">CkLH20</strain>
    </source>
</reference>
<evidence type="ECO:0000256" key="4">
    <source>
        <dbReference type="ARBA" id="ARBA00023008"/>
    </source>
</evidence>
<dbReference type="InterPro" id="IPR050316">
    <property type="entry name" value="Tyrosinase/Hemocyanin"/>
</dbReference>
<dbReference type="Proteomes" id="UP000781932">
    <property type="component" value="Unassembled WGS sequence"/>
</dbReference>
<comment type="caution">
    <text evidence="10">The sequence shown here is derived from an EMBL/GenBank/DDBJ whole genome shotgun (WGS) entry which is preliminary data.</text>
</comment>
<sequence length="1305" mass="146158">MAPQLFWRKFTRNDTLDEDHLADEEFISTHFTDFFGKWLQEGKNAQIQSHDDLVMRFWEDPNSSKPPTYDVQTFMVADGGFFDRKKHPDSTWFSPHARFLTLITLRDKTPFSSLTSAQDWTLCIVGGSRPKEISREWSFLQVVSWNGSEFRFYQSDFANLPGQPQGWNYFGESKDAFGLNAYLGPFNGHVNGACIMKEIHKPWLHWLGGDGGAQFDSSYSEDDKKAFRDVSWLTGSSQQILSLVNTNPSALESAIVRGIDGWFKTRLKLDFFGGSKTLVETPANIQRWACHLFLTTTINLGSATETGDPSQFNGADYFIPRNHFYDEELLKLANLTPLMVEAGGEPISLPQIGFKDADYTQAVAALRLSLLQSIDPTEYKPDITLPWTSLGGDRRGPNPTEDVSFKILAESFEGLVPFNIIQPSIEDALGVQKSQMLKKIPQTNSHNDFDEYVGLFSPSVFSAILMLDFWNPVYSWRRGCLMQYVPLGARFDGKSYSLESQFIEAVKGSTYARNEIEGSPEHEFLQLLSADDKAHQKVMLDYIAAAAKRMEDEPVAALTDWLTLAESRRRIFRPLPLDEFGPSMPFALALDPNQPLFKEMKPDGAIQDMPERGQTFLRDWTTSLAKWDPQIIPKHDGSSASVPVSVQALPPPVTFNVACQRVAITSNTKESMDAPKAKACPFLASRVTENVTYSLMAPHVEKVPNWTDDILPLIATPYWVSGDSRNTGKHWIGSMQEYGNWSLDDYDDVKKKAVGIYQHLRSKTMPITRDPQNFWPDAAIETFRQWANAGFPKDSSASPSPQALIPKPVEPRDSFKVRRDIMSLSKQELAQYQAKLDDVLQVACLGSPWQQLGVLHAYWCLHYQEATFLWHRAYLLYVEKLIDMPIPYWNAYAPETADPKSPFAGLPPMFLEETYVHPVDNSTRPNPLKYALALDGKSKSGTSQFVTRNATLVKGPSDPDWNRKIGLFKNYHAQIQHALSQSTFTSVGTAEGFGMPWANIPTFSDDQPDNLYPWRFDFDGLFEQVHDNYHGWVGPDMADNTYTACDPIFLSYHANMDRLAGMFIDAHPESQYTSGYPLQPFVNNGTDVSYDDPRRWKYTTIGDMAKDTRCLGYMYGAPVCADTFTPASAMERGVFTATANGGRAITLPAAVLKQEGRNSVNGHAKPNGATHKTDSEDGKQPYVVFADVGCTTASYRIDVFAAGAPSLVACAEENPDFIGEITRLGMGPGVERMGPPSDGGRRRCRKPTATRVLSAARVKTRFGERAAVQIVVTDLETGEEVCQSDYEKMPGFVPRVVWLPGEASM</sequence>
<evidence type="ECO:0000256" key="1">
    <source>
        <dbReference type="ARBA" id="ARBA00009928"/>
    </source>
</evidence>
<dbReference type="GO" id="GO:0046872">
    <property type="term" value="F:metal ion binding"/>
    <property type="evidence" value="ECO:0007669"/>
    <property type="project" value="UniProtKB-KW"/>
</dbReference>
<evidence type="ECO:0000256" key="6">
    <source>
        <dbReference type="ARBA" id="ARBA00048233"/>
    </source>
</evidence>
<evidence type="ECO:0000256" key="3">
    <source>
        <dbReference type="ARBA" id="ARBA00022723"/>
    </source>
</evidence>
<dbReference type="GO" id="GO:0004503">
    <property type="term" value="F:tyrosinase activity"/>
    <property type="evidence" value="ECO:0007669"/>
    <property type="project" value="UniProtKB-EC"/>
</dbReference>
<comment type="catalytic activity">
    <reaction evidence="6">
        <text>2 L-dopa + O2 = 2 L-dopaquinone + 2 H2O</text>
        <dbReference type="Rhea" id="RHEA:34287"/>
        <dbReference type="ChEBI" id="CHEBI:15377"/>
        <dbReference type="ChEBI" id="CHEBI:15379"/>
        <dbReference type="ChEBI" id="CHEBI:57504"/>
        <dbReference type="ChEBI" id="CHEBI:57924"/>
        <dbReference type="EC" id="1.14.18.1"/>
    </reaction>
</comment>
<dbReference type="GeneID" id="62157447"/>
<reference evidence="10" key="1">
    <citation type="submission" date="2020-03" db="EMBL/GenBank/DDBJ databases">
        <authorList>
            <person name="He L."/>
        </authorList>
    </citation>
    <scope>NUCLEOTIDE SEQUENCE</scope>
    <source>
        <strain evidence="10">CkLH20</strain>
    </source>
</reference>
<evidence type="ECO:0000256" key="2">
    <source>
        <dbReference type="ARBA" id="ARBA00011906"/>
    </source>
</evidence>
<evidence type="ECO:0000256" key="8">
    <source>
        <dbReference type="SAM" id="MobiDB-lite"/>
    </source>
</evidence>
<keyword evidence="3" id="KW-0479">Metal-binding</keyword>
<feature type="region of interest" description="Disordered" evidence="8">
    <location>
        <begin position="1157"/>
        <end position="1177"/>
    </location>
</feature>
<accession>A0A9P6IDZ3</accession>
<organism evidence="10 11">
    <name type="scientific">Colletotrichum karsti</name>
    <dbReference type="NCBI Taxonomy" id="1095194"/>
    <lineage>
        <taxon>Eukaryota</taxon>
        <taxon>Fungi</taxon>
        <taxon>Dikarya</taxon>
        <taxon>Ascomycota</taxon>
        <taxon>Pezizomycotina</taxon>
        <taxon>Sordariomycetes</taxon>
        <taxon>Hypocreomycetidae</taxon>
        <taxon>Glomerellales</taxon>
        <taxon>Glomerellaceae</taxon>
        <taxon>Colletotrichum</taxon>
        <taxon>Colletotrichum boninense species complex</taxon>
    </lineage>
</organism>
<evidence type="ECO:0000256" key="7">
    <source>
        <dbReference type="ARBA" id="ARBA00048881"/>
    </source>
</evidence>
<evidence type="ECO:0000259" key="9">
    <source>
        <dbReference type="PROSITE" id="PS00498"/>
    </source>
</evidence>
<dbReference type="EC" id="1.14.18.1" evidence="2"/>
<keyword evidence="5" id="KW-0470">Melanin biosynthesis</keyword>
<dbReference type="PROSITE" id="PS00498">
    <property type="entry name" value="TYROSINASE_2"/>
    <property type="match status" value="1"/>
</dbReference>
<dbReference type="PANTHER" id="PTHR11474">
    <property type="entry name" value="TYROSINASE FAMILY MEMBER"/>
    <property type="match status" value="1"/>
</dbReference>
<dbReference type="RefSeq" id="XP_038750073.1">
    <property type="nucleotide sequence ID" value="XM_038884373.1"/>
</dbReference>
<evidence type="ECO:0000313" key="10">
    <source>
        <dbReference type="EMBL" id="KAF9880612.1"/>
    </source>
</evidence>
<comment type="catalytic activity">
    <reaction evidence="7">
        <text>L-tyrosine + O2 = L-dopaquinone + H2O</text>
        <dbReference type="Rhea" id="RHEA:18117"/>
        <dbReference type="ChEBI" id="CHEBI:15377"/>
        <dbReference type="ChEBI" id="CHEBI:15379"/>
        <dbReference type="ChEBI" id="CHEBI:57924"/>
        <dbReference type="ChEBI" id="CHEBI:58315"/>
        <dbReference type="EC" id="1.14.18.1"/>
    </reaction>
</comment>
<dbReference type="PANTHER" id="PTHR11474:SF76">
    <property type="entry name" value="SHKT DOMAIN-CONTAINING PROTEIN"/>
    <property type="match status" value="1"/>
</dbReference>